<accession>A0A417Y0X9</accession>
<evidence type="ECO:0000313" key="4">
    <source>
        <dbReference type="EMBL" id="RHW26312.1"/>
    </source>
</evidence>
<evidence type="ECO:0000313" key="5">
    <source>
        <dbReference type="Proteomes" id="UP000283644"/>
    </source>
</evidence>
<dbReference type="SUPFAM" id="SSF52096">
    <property type="entry name" value="ClpP/crotonase"/>
    <property type="match status" value="1"/>
</dbReference>
<keyword evidence="4" id="KW-0413">Isomerase</keyword>
<keyword evidence="5" id="KW-1185">Reference proteome</keyword>
<organism evidence="4 5">
    <name type="scientific">Nocardioides immobilis</name>
    <dbReference type="NCBI Taxonomy" id="2049295"/>
    <lineage>
        <taxon>Bacteria</taxon>
        <taxon>Bacillati</taxon>
        <taxon>Actinomycetota</taxon>
        <taxon>Actinomycetes</taxon>
        <taxon>Propionibacteriales</taxon>
        <taxon>Nocardioidaceae</taxon>
        <taxon>Nocardioides</taxon>
    </lineage>
</organism>
<comment type="similarity">
    <text evidence="1 2">Belongs to the enoyl-CoA hydratase/isomerase family.</text>
</comment>
<dbReference type="Proteomes" id="UP000283644">
    <property type="component" value="Unassembled WGS sequence"/>
</dbReference>
<dbReference type="Pfam" id="PF00378">
    <property type="entry name" value="ECH_1"/>
    <property type="match status" value="1"/>
</dbReference>
<gene>
    <name evidence="4" type="ORF">D0Z08_15260</name>
</gene>
<protein>
    <submittedName>
        <fullName evidence="4">Enoyl-CoA hydratase/isomerase family protein</fullName>
    </submittedName>
</protein>
<dbReference type="InterPro" id="IPR018376">
    <property type="entry name" value="Enoyl-CoA_hyd/isom_CS"/>
</dbReference>
<evidence type="ECO:0000256" key="1">
    <source>
        <dbReference type="ARBA" id="ARBA00005254"/>
    </source>
</evidence>
<dbReference type="PANTHER" id="PTHR11941">
    <property type="entry name" value="ENOYL-COA HYDRATASE-RELATED"/>
    <property type="match status" value="1"/>
</dbReference>
<dbReference type="PROSITE" id="PS00166">
    <property type="entry name" value="ENOYL_COA_HYDRATASE"/>
    <property type="match status" value="1"/>
</dbReference>
<dbReference type="CDD" id="cd06558">
    <property type="entry name" value="crotonase-like"/>
    <property type="match status" value="1"/>
</dbReference>
<dbReference type="EMBL" id="QXGH01000018">
    <property type="protein sequence ID" value="RHW26312.1"/>
    <property type="molecule type" value="Genomic_DNA"/>
</dbReference>
<evidence type="ECO:0000256" key="2">
    <source>
        <dbReference type="RuleBase" id="RU003707"/>
    </source>
</evidence>
<dbReference type="GO" id="GO:0006635">
    <property type="term" value="P:fatty acid beta-oxidation"/>
    <property type="evidence" value="ECO:0007669"/>
    <property type="project" value="TreeGrafter"/>
</dbReference>
<evidence type="ECO:0000256" key="3">
    <source>
        <dbReference type="SAM" id="MobiDB-lite"/>
    </source>
</evidence>
<comment type="caution">
    <text evidence="4">The sequence shown here is derived from an EMBL/GenBank/DDBJ whole genome shotgun (WGS) entry which is preliminary data.</text>
</comment>
<dbReference type="AlphaFoldDB" id="A0A417Y0X9"/>
<feature type="region of interest" description="Disordered" evidence="3">
    <location>
        <begin position="1"/>
        <end position="21"/>
    </location>
</feature>
<dbReference type="InterPro" id="IPR001753">
    <property type="entry name" value="Enoyl-CoA_hydra/iso"/>
</dbReference>
<dbReference type="Gene3D" id="3.90.226.10">
    <property type="entry name" value="2-enoyl-CoA Hydratase, Chain A, domain 1"/>
    <property type="match status" value="1"/>
</dbReference>
<reference evidence="4 5" key="1">
    <citation type="submission" date="2018-09" db="EMBL/GenBank/DDBJ databases">
        <title>Genome sequencing of Nocardioides immobilis CCTCC AB 2017083 for comparison to Nocardioides silvaticus.</title>
        <authorList>
            <person name="Li C."/>
            <person name="Wang G."/>
        </authorList>
    </citation>
    <scope>NUCLEOTIDE SEQUENCE [LARGE SCALE GENOMIC DNA]</scope>
    <source>
        <strain evidence="4 5">CCTCC AB 2017083</strain>
    </source>
</reference>
<proteinExistence type="inferred from homology"/>
<dbReference type="PANTHER" id="PTHR11941:SF54">
    <property type="entry name" value="ENOYL-COA HYDRATASE, MITOCHONDRIAL"/>
    <property type="match status" value="1"/>
</dbReference>
<dbReference type="InterPro" id="IPR029045">
    <property type="entry name" value="ClpP/crotonase-like_dom_sf"/>
</dbReference>
<sequence>MGAPSGLPSLQGQPSRRKASVMPLPESTELFTLEEADGVLIVTYSADPLNYLNVTALGELGQLVPVMAEPRFRAVIFQSRPDETGFLTHFSVEEIYELIIKSPETSRYAAEVVRQFKALLDSIAALPKVTIAAMNGDTMGGGQEMALACDIRIGERGDYRYGQPEVRLGIIPGAGGSQRLSRLIGLGKALNMILRGMVVTPEEAQSLGITSELVDDAPARALEIAKEIATLPPMGIAKAKASIYKGFNTDLQSGLEMESLFWQEAMQSDDAKAACLAFLEIPLEKRRDYIESGPFPPSTGM</sequence>
<name>A0A417Y0X9_9ACTN</name>
<dbReference type="GO" id="GO:0016853">
    <property type="term" value="F:isomerase activity"/>
    <property type="evidence" value="ECO:0007669"/>
    <property type="project" value="UniProtKB-KW"/>
</dbReference>
<dbReference type="OrthoDB" id="9775794at2"/>